<dbReference type="AlphaFoldDB" id="A0A235BV59"/>
<evidence type="ECO:0000313" key="1">
    <source>
        <dbReference type="EMBL" id="OYD16094.1"/>
    </source>
</evidence>
<protein>
    <submittedName>
        <fullName evidence="1">Uncharacterized protein</fullName>
    </submittedName>
</protein>
<dbReference type="Proteomes" id="UP000215559">
    <property type="component" value="Unassembled WGS sequence"/>
</dbReference>
<dbReference type="Gene3D" id="3.30.230.10">
    <property type="match status" value="1"/>
</dbReference>
<proteinExistence type="predicted"/>
<accession>A0A235BV59</accession>
<name>A0A235BV59_UNCW3</name>
<sequence length="77" mass="8506">MQEIPTAILSRKLSADEDDWSKVDSTDVDFKVATSIAFRDAFMAAAPTFLEPIMDLVSPLSSIWAVFLPTSRQGTVR</sequence>
<dbReference type="InterPro" id="IPR014721">
    <property type="entry name" value="Ribsml_uS5_D2-typ_fold_subgr"/>
</dbReference>
<comment type="caution">
    <text evidence="1">The sequence shown here is derived from an EMBL/GenBank/DDBJ whole genome shotgun (WGS) entry which is preliminary data.</text>
</comment>
<evidence type="ECO:0000313" key="2">
    <source>
        <dbReference type="Proteomes" id="UP000215559"/>
    </source>
</evidence>
<reference evidence="1 2" key="1">
    <citation type="submission" date="2017-07" db="EMBL/GenBank/DDBJ databases">
        <title>Recovery of genomes from metagenomes via a dereplication, aggregation, and scoring strategy.</title>
        <authorList>
            <person name="Sieber C.M."/>
            <person name="Probst A.J."/>
            <person name="Sharrar A."/>
            <person name="Thomas B.C."/>
            <person name="Hess M."/>
            <person name="Tringe S.G."/>
            <person name="Banfield J.F."/>
        </authorList>
    </citation>
    <scope>NUCLEOTIDE SEQUENCE [LARGE SCALE GENOMIC DNA]</scope>
    <source>
        <strain evidence="1">JGI_Cruoil_03_51_56</strain>
    </source>
</reference>
<dbReference type="EMBL" id="NOZP01000071">
    <property type="protein sequence ID" value="OYD16094.1"/>
    <property type="molecule type" value="Genomic_DNA"/>
</dbReference>
<gene>
    <name evidence="1" type="ORF">CH330_03715</name>
</gene>
<organism evidence="1 2">
    <name type="scientific">candidate division WOR-3 bacterium JGI_Cruoil_03_51_56</name>
    <dbReference type="NCBI Taxonomy" id="1973747"/>
    <lineage>
        <taxon>Bacteria</taxon>
        <taxon>Bacteria division WOR-3</taxon>
    </lineage>
</organism>